<evidence type="ECO:0000313" key="2">
    <source>
        <dbReference type="EMBL" id="THG13969.1"/>
    </source>
</evidence>
<comment type="caution">
    <text evidence="2">The sequence shown here is derived from an EMBL/GenBank/DDBJ whole genome shotgun (WGS) entry which is preliminary data.</text>
</comment>
<sequence>MDGNDDDDKQVQWSTLPKDVIPILSNRLETRIDLLRFRSVCRSWRSSSAASLSSPPLSLPNLPFPFSPLAADPRRGTFTAAATTVFLLQPFDEIPHRTTSHYLIKVEEDAKTRLVCPVSDLVQTRFPAGFPKEVNLLEFRISQVHNSYTFRNLELLNCKPIEAGLPFVKKILVLGSNPDSRIVVVVYEMWDLDGRLAMLRVGDDSWTPIHTQHFVCDDVIVYKGNFYTVDRSGRAFVLGPNMNLIEIAPPPTNENGKKKKKHLVESIGDLLLVDKYFELHERNVFYYKDGKERVKSSNREMVSEMRVYRLNVDEHRWVEVRSLEDQILFVGDDCSYSVSAREFPGCRGNRVVYEDHAVASQIEEEDELFDGLWVYQIGVFNLGNGRVRSLATCPRLARIFWPPPSSSGCSIAENTDLKAKSVKETSIGNPTSSPFGGTLFPMSNTGRSSTFGSSASKVVSSITSFGASSSATSSSIFGSTWQPAKSSISTCSSVSLSSGPLQSFIAATNSVPTVFGSFTATSSTSTRATSSSQAQPVFSASIPVFTAASGNNDQVKTASGNNNRVKTKDCIGKDDPVQASTGFTFGTAAPLVKNPFQFDIQQNQSIPQNPSQFGAFSGSVEFSIGGEFSLCSGRDKSNRKIVRVKHKNRRRRYIIEQNL</sequence>
<name>A0A4S4ECI4_CAMSN</name>
<protein>
    <recommendedName>
        <fullName evidence="1">KIB1-4 beta-propeller domain-containing protein</fullName>
    </recommendedName>
</protein>
<gene>
    <name evidence="2" type="ORF">TEA_024838</name>
</gene>
<accession>A0A4S4ECI4</accession>
<dbReference type="Proteomes" id="UP000306102">
    <property type="component" value="Unassembled WGS sequence"/>
</dbReference>
<evidence type="ECO:0000259" key="1">
    <source>
        <dbReference type="Pfam" id="PF03478"/>
    </source>
</evidence>
<keyword evidence="3" id="KW-1185">Reference proteome</keyword>
<evidence type="ECO:0000313" key="3">
    <source>
        <dbReference type="Proteomes" id="UP000306102"/>
    </source>
</evidence>
<dbReference type="PANTHER" id="PTHR47123:SF15">
    <property type="entry name" value="F-BOX PROTEIN SKIP23"/>
    <property type="match status" value="1"/>
</dbReference>
<dbReference type="InterPro" id="IPR051304">
    <property type="entry name" value="SCF_F-box_domain"/>
</dbReference>
<dbReference type="Pfam" id="PF03478">
    <property type="entry name" value="Beta-prop_KIB1-4"/>
    <property type="match status" value="1"/>
</dbReference>
<dbReference type="InterPro" id="IPR005174">
    <property type="entry name" value="KIB1-4_b-propeller"/>
</dbReference>
<dbReference type="AlphaFoldDB" id="A0A4S4ECI4"/>
<dbReference type="EMBL" id="SDRB02005581">
    <property type="protein sequence ID" value="THG13969.1"/>
    <property type="molecule type" value="Genomic_DNA"/>
</dbReference>
<organism evidence="2 3">
    <name type="scientific">Camellia sinensis var. sinensis</name>
    <name type="common">China tea</name>
    <dbReference type="NCBI Taxonomy" id="542762"/>
    <lineage>
        <taxon>Eukaryota</taxon>
        <taxon>Viridiplantae</taxon>
        <taxon>Streptophyta</taxon>
        <taxon>Embryophyta</taxon>
        <taxon>Tracheophyta</taxon>
        <taxon>Spermatophyta</taxon>
        <taxon>Magnoliopsida</taxon>
        <taxon>eudicotyledons</taxon>
        <taxon>Gunneridae</taxon>
        <taxon>Pentapetalae</taxon>
        <taxon>asterids</taxon>
        <taxon>Ericales</taxon>
        <taxon>Theaceae</taxon>
        <taxon>Camellia</taxon>
    </lineage>
</organism>
<reference evidence="2 3" key="1">
    <citation type="journal article" date="2018" name="Proc. Natl. Acad. Sci. U.S.A.">
        <title>Draft genome sequence of Camellia sinensis var. sinensis provides insights into the evolution of the tea genome and tea quality.</title>
        <authorList>
            <person name="Wei C."/>
            <person name="Yang H."/>
            <person name="Wang S."/>
            <person name="Zhao J."/>
            <person name="Liu C."/>
            <person name="Gao L."/>
            <person name="Xia E."/>
            <person name="Lu Y."/>
            <person name="Tai Y."/>
            <person name="She G."/>
            <person name="Sun J."/>
            <person name="Cao H."/>
            <person name="Tong W."/>
            <person name="Gao Q."/>
            <person name="Li Y."/>
            <person name="Deng W."/>
            <person name="Jiang X."/>
            <person name="Wang W."/>
            <person name="Chen Q."/>
            <person name="Zhang S."/>
            <person name="Li H."/>
            <person name="Wu J."/>
            <person name="Wang P."/>
            <person name="Li P."/>
            <person name="Shi C."/>
            <person name="Zheng F."/>
            <person name="Jian J."/>
            <person name="Huang B."/>
            <person name="Shan D."/>
            <person name="Shi M."/>
            <person name="Fang C."/>
            <person name="Yue Y."/>
            <person name="Li F."/>
            <person name="Li D."/>
            <person name="Wei S."/>
            <person name="Han B."/>
            <person name="Jiang C."/>
            <person name="Yin Y."/>
            <person name="Xia T."/>
            <person name="Zhang Z."/>
            <person name="Bennetzen J.L."/>
            <person name="Zhao S."/>
            <person name="Wan X."/>
        </authorList>
    </citation>
    <scope>NUCLEOTIDE SEQUENCE [LARGE SCALE GENOMIC DNA]</scope>
    <source>
        <strain evidence="3">cv. Shuchazao</strain>
        <tissue evidence="2">Leaf</tissue>
    </source>
</reference>
<dbReference type="PANTHER" id="PTHR47123">
    <property type="entry name" value="F-BOX PROTEIN SKIP23"/>
    <property type="match status" value="1"/>
</dbReference>
<feature type="domain" description="KIB1-4 beta-propeller" evidence="1">
    <location>
        <begin position="99"/>
        <end position="367"/>
    </location>
</feature>
<proteinExistence type="predicted"/>
<dbReference type="STRING" id="542762.A0A4S4ECI4"/>